<organism evidence="3 4">
    <name type="scientific">Corynebacterium bovis</name>
    <dbReference type="NCBI Taxonomy" id="36808"/>
    <lineage>
        <taxon>Bacteria</taxon>
        <taxon>Bacillati</taxon>
        <taxon>Actinomycetota</taxon>
        <taxon>Actinomycetes</taxon>
        <taxon>Mycobacteriales</taxon>
        <taxon>Corynebacteriaceae</taxon>
        <taxon>Corynebacterium</taxon>
    </lineage>
</organism>
<dbReference type="RefSeq" id="WP_125207086.1">
    <property type="nucleotide sequence ID" value="NZ_PQNK01000006.1"/>
</dbReference>
<evidence type="ECO:0000313" key="4">
    <source>
        <dbReference type="Proteomes" id="UP000276526"/>
    </source>
</evidence>
<evidence type="ECO:0000313" key="3">
    <source>
        <dbReference type="EMBL" id="RRO86933.1"/>
    </source>
</evidence>
<dbReference type="Proteomes" id="UP000276526">
    <property type="component" value="Unassembled WGS sequence"/>
</dbReference>
<dbReference type="Gene3D" id="3.40.50.300">
    <property type="entry name" value="P-loop containing nucleotide triphosphate hydrolases"/>
    <property type="match status" value="2"/>
</dbReference>
<keyword evidence="3" id="KW-0378">Hydrolase</keyword>
<dbReference type="InterPro" id="IPR050742">
    <property type="entry name" value="Helicase_Restrict-Modif_Enz"/>
</dbReference>
<gene>
    <name evidence="3" type="ORF">CXF48_04835</name>
</gene>
<dbReference type="GO" id="GO:0003677">
    <property type="term" value="F:DNA binding"/>
    <property type="evidence" value="ECO:0007669"/>
    <property type="project" value="InterPro"/>
</dbReference>
<reference evidence="3 4" key="1">
    <citation type="submission" date="2018-01" db="EMBL/GenBank/DDBJ databases">
        <title>Twenty Corynebacterium bovis Genomes.</title>
        <authorList>
            <person name="Gulvik C.A."/>
        </authorList>
    </citation>
    <scope>NUCLEOTIDE SEQUENCE [LARGE SCALE GENOMIC DNA]</scope>
    <source>
        <strain evidence="3 4">F6900</strain>
    </source>
</reference>
<dbReference type="InterPro" id="IPR006935">
    <property type="entry name" value="Helicase/UvrB_N"/>
</dbReference>
<proteinExistence type="predicted"/>
<dbReference type="SUPFAM" id="SSF52540">
    <property type="entry name" value="P-loop containing nucleoside triphosphate hydrolases"/>
    <property type="match status" value="1"/>
</dbReference>
<evidence type="ECO:0000256" key="1">
    <source>
        <dbReference type="SAM" id="MobiDB-lite"/>
    </source>
</evidence>
<dbReference type="AlphaFoldDB" id="A0A3R8QH44"/>
<dbReference type="GO" id="GO:0004519">
    <property type="term" value="F:endonuclease activity"/>
    <property type="evidence" value="ECO:0007669"/>
    <property type="project" value="UniProtKB-KW"/>
</dbReference>
<accession>A0A3R8QH44</accession>
<dbReference type="GO" id="GO:0016787">
    <property type="term" value="F:hydrolase activity"/>
    <property type="evidence" value="ECO:0007669"/>
    <property type="project" value="InterPro"/>
</dbReference>
<comment type="caution">
    <text evidence="3">The sequence shown here is derived from an EMBL/GenBank/DDBJ whole genome shotgun (WGS) entry which is preliminary data.</text>
</comment>
<dbReference type="InterPro" id="IPR027417">
    <property type="entry name" value="P-loop_NTPase"/>
</dbReference>
<dbReference type="PANTHER" id="PTHR47396:SF1">
    <property type="entry name" value="ATP-DEPENDENT HELICASE IRC3-RELATED"/>
    <property type="match status" value="1"/>
</dbReference>
<protein>
    <submittedName>
        <fullName evidence="3">Restriction endonuclease</fullName>
    </submittedName>
</protein>
<keyword evidence="3" id="KW-0540">Nuclease</keyword>
<dbReference type="GO" id="GO:0005829">
    <property type="term" value="C:cytosol"/>
    <property type="evidence" value="ECO:0007669"/>
    <property type="project" value="TreeGrafter"/>
</dbReference>
<name>A0A3R8QH44_9CORY</name>
<dbReference type="Pfam" id="PF04851">
    <property type="entry name" value="ResIII"/>
    <property type="match status" value="1"/>
</dbReference>
<keyword evidence="3" id="KW-0255">Endonuclease</keyword>
<feature type="region of interest" description="Disordered" evidence="1">
    <location>
        <begin position="457"/>
        <end position="521"/>
    </location>
</feature>
<feature type="domain" description="Helicase/UvrB N-terminal" evidence="2">
    <location>
        <begin position="21"/>
        <end position="226"/>
    </location>
</feature>
<dbReference type="EMBL" id="PQNK01000006">
    <property type="protein sequence ID" value="RRO86933.1"/>
    <property type="molecule type" value="Genomic_DNA"/>
</dbReference>
<evidence type="ECO:0000259" key="2">
    <source>
        <dbReference type="Pfam" id="PF04851"/>
    </source>
</evidence>
<dbReference type="PANTHER" id="PTHR47396">
    <property type="entry name" value="TYPE I RESTRICTION ENZYME ECOKI R PROTEIN"/>
    <property type="match status" value="1"/>
</dbReference>
<dbReference type="GO" id="GO:0005524">
    <property type="term" value="F:ATP binding"/>
    <property type="evidence" value="ECO:0007669"/>
    <property type="project" value="InterPro"/>
</dbReference>
<feature type="compositionally biased region" description="Polar residues" evidence="1">
    <location>
        <begin position="463"/>
        <end position="482"/>
    </location>
</feature>
<sequence length="874" mass="97125">MGTRLNITYDSDMLESISSEFDLRTPNKEALRQLVSTLDGDYDPSVMQVLSLATGVGKTYLMAAFIEYLRRHGVGNVVIVTPGKTVQAKTVQNFTPGSPRYIKGSSVPPDVVTPQDYSSWVARQNGPQQLMFGRDIPSLAFIFNIQQLIAPKSADGDTHGTNQDAMRRKPRRFDENAGVLFDYLRDLDDLVVIADESHLYGSSAVAFNAALTELDPAVTVGLTASANRATDHVIYNYPLYRAIQDKYVKAPVLAFRKAGYGTDQASEEQQLRDALQLRDIKQAYYESYAASQNRERVNAVAFVVCSDVDHATQVADLLRTPEYLGREDAVLQVDSKHEDDLTQRRLNELDRPDSPVRAVVSVNKLKEGWDVKNIAVVVTLRAMASEVLTQQTMGRGLRLPFGRYTDVWQIDQLDIIAHQSFTELLNAENVLQQFGLEEAVAKPDKATVDRAIRRAAGEDAVTRQGQDSTSLGAQDPDASSKTVDVVPAPPGPSSPADLNDLFSPLSPEPVSGQGTPVRDRQGVGIRTITDSAADGTLDLDWNLISIERNPRFGDVAYRFPVTTVEVKQPTIDLADIDDTMIEAAARRVTSAGDVLLRKEIIAALGKKLRAEDRESAEVDSIRVEDADAQDALVKLVINMSLVPKTDEARNYVKSYLVPIFMKYVTFSGLTVKSLASAQGELQQLVQNYTDEALRATREVPAIHPKSMPGEGYALPLGEKVHDQIETRRQFVRNRVYGGWFKSLFAEESFDSFSGEYQLARLLTISPGIVWWHRLHPQDRAFVYYTAKDRYFPDFVALDTDGVHWIIEGKDERGGDDANVQAKRQAAEKLIRRLAADSHYAGQHWGYLIAYENDTARSDSWNDLKAFAQPVSNKL</sequence>